<feature type="compositionally biased region" description="Basic and acidic residues" evidence="2">
    <location>
        <begin position="323"/>
        <end position="340"/>
    </location>
</feature>
<reference evidence="4" key="2">
    <citation type="journal article" date="2016" name="Genome Announc.">
        <title>Draft Genome Sequences of Two Novel Amoeba-Resistant Intranuclear Bacteria, 'Candidatus Berkiella cookevillensis' and 'Candidatus Berkiella aquae'.</title>
        <authorList>
            <person name="Mehari Y.T."/>
            <person name="Arivett B.A."/>
            <person name="Farone A.L."/>
            <person name="Gunderson J.H."/>
            <person name="Farone M.B."/>
        </authorList>
    </citation>
    <scope>NUCLEOTIDE SEQUENCE</scope>
    <source>
        <strain evidence="4">HT99</strain>
    </source>
</reference>
<dbReference type="EMBL" id="LKAJ01000006">
    <property type="protein sequence ID" value="KRG21091.1"/>
    <property type="molecule type" value="Genomic_DNA"/>
</dbReference>
<dbReference type="RefSeq" id="WP_075066276.1">
    <property type="nucleotide sequence ID" value="NZ_LKAJ02000001.1"/>
</dbReference>
<evidence type="ECO:0000256" key="2">
    <source>
        <dbReference type="SAM" id="MobiDB-lite"/>
    </source>
</evidence>
<reference evidence="4" key="3">
    <citation type="submission" date="2021-06" db="EMBL/GenBank/DDBJ databases">
        <title>Genomic Description and Analysis of Intracellular Bacteria, Candidatus Berkiella cookevillensis and Candidatus Berkiella aquae.</title>
        <authorList>
            <person name="Kidane D.T."/>
            <person name="Mehari Y.T."/>
            <person name="Rice F.C."/>
            <person name="Arivett B.A."/>
            <person name="Farone A.L."/>
            <person name="Berk S.G."/>
            <person name="Farone M.B."/>
        </authorList>
    </citation>
    <scope>NUCLEOTIDE SEQUENCE</scope>
    <source>
        <strain evidence="4">HT99</strain>
    </source>
</reference>
<dbReference type="EMBL" id="LKAJ02000001">
    <property type="protein sequence ID" value="MCS5711241.1"/>
    <property type="molecule type" value="Genomic_DNA"/>
</dbReference>
<evidence type="ECO:0000313" key="3">
    <source>
        <dbReference type="EMBL" id="KRG21091.1"/>
    </source>
</evidence>
<organism evidence="3">
    <name type="scientific">Candidatus Berkiella aquae</name>
    <dbReference type="NCBI Taxonomy" id="295108"/>
    <lineage>
        <taxon>Bacteria</taxon>
        <taxon>Pseudomonadati</taxon>
        <taxon>Pseudomonadota</taxon>
        <taxon>Gammaproteobacteria</taxon>
        <taxon>Candidatus Berkiellales</taxon>
        <taxon>Candidatus Berkiellaceae</taxon>
        <taxon>Candidatus Berkiella</taxon>
    </lineage>
</organism>
<dbReference type="AlphaFoldDB" id="A0A0Q9YY66"/>
<protein>
    <submittedName>
        <fullName evidence="3">Uncharacterized protein</fullName>
    </submittedName>
</protein>
<evidence type="ECO:0000313" key="4">
    <source>
        <dbReference type="EMBL" id="MCS5711241.1"/>
    </source>
</evidence>
<dbReference type="Proteomes" id="UP000051497">
    <property type="component" value="Unassembled WGS sequence"/>
</dbReference>
<gene>
    <name evidence="4" type="ORF">HT99x_007330</name>
    <name evidence="3" type="ORF">HT99x_01647</name>
</gene>
<keyword evidence="5" id="KW-1185">Reference proteome</keyword>
<dbReference type="STRING" id="295108.HT99x_01647"/>
<evidence type="ECO:0000313" key="5">
    <source>
        <dbReference type="Proteomes" id="UP000051497"/>
    </source>
</evidence>
<name>A0A0Q9YY66_9GAMM</name>
<keyword evidence="1" id="KW-0175">Coiled coil</keyword>
<accession>A0A0Q9YY66</accession>
<feature type="region of interest" description="Disordered" evidence="2">
    <location>
        <begin position="323"/>
        <end position="348"/>
    </location>
</feature>
<feature type="coiled-coil region" evidence="1">
    <location>
        <begin position="247"/>
        <end position="274"/>
    </location>
</feature>
<evidence type="ECO:0000256" key="1">
    <source>
        <dbReference type="SAM" id="Coils"/>
    </source>
</evidence>
<reference evidence="3" key="1">
    <citation type="submission" date="2015-09" db="EMBL/GenBank/DDBJ databases">
        <title>Draft Genome Sequences of Two Novel Amoeba-resistant Intranuclear Bacteria, Candidatus Berkiella cookevillensis and Candidatus Berkiella aquae.</title>
        <authorList>
            <person name="Mehari Y.T."/>
            <person name="Arivett B.A."/>
            <person name="Farone A.L."/>
            <person name="Gunderson J.H."/>
            <person name="Farone M.B."/>
        </authorList>
    </citation>
    <scope>NUCLEOTIDE SEQUENCE [LARGE SCALE GENOMIC DNA]</scope>
    <source>
        <strain evidence="3">HT99</strain>
    </source>
</reference>
<comment type="caution">
    <text evidence="3">The sequence shown here is derived from an EMBL/GenBank/DDBJ whole genome shotgun (WGS) entry which is preliminary data.</text>
</comment>
<proteinExistence type="predicted"/>
<sequence>MKFYYVSTVPVEYKNDKNELIEVSKDAIYASISAKGTKKPLKFDGNDKGNANVFVSEEEANEWAAYGVDAKDKAQHAVLTLDSKLESIEGLNKPKKSLVIEGDKKSKKTMEVYTVPANQFTLINASFKYADDKAQDVSFVDAPANSKEVTAETSSSFVNGLKRIAAPVVTAAAVGTGFWYAGGVPAAVAALAKLGLALPAASLATQIAIPAVVGLATYAVGLAAWTIGKAAVNGISSAWKKFNRTNKEKYTDDLTAEVEAIKSLEKQLELKEDSSFVVRLDKLLSDAPEAKFDEKGVFAKDEPKKDGDKLALAQWEHKQLEAVKAAKAEDRQKLMDEMRNGPKPAPKP</sequence>